<feature type="transmembrane region" description="Helical" evidence="6">
    <location>
        <begin position="163"/>
        <end position="180"/>
    </location>
</feature>
<dbReference type="RefSeq" id="WP_134084205.1">
    <property type="nucleotide sequence ID" value="NZ_SOQX01000005.1"/>
</dbReference>
<proteinExistence type="predicted"/>
<dbReference type="InterPro" id="IPR020846">
    <property type="entry name" value="MFS_dom"/>
</dbReference>
<dbReference type="SUPFAM" id="SSF103473">
    <property type="entry name" value="MFS general substrate transporter"/>
    <property type="match status" value="1"/>
</dbReference>
<dbReference type="InterPro" id="IPR050930">
    <property type="entry name" value="MFS_Vesicular_Transporter"/>
</dbReference>
<keyword evidence="4 6" id="KW-1133">Transmembrane helix</keyword>
<feature type="transmembrane region" description="Helical" evidence="6">
    <location>
        <begin position="96"/>
        <end position="118"/>
    </location>
</feature>
<dbReference type="PANTHER" id="PTHR23506:SF23">
    <property type="entry name" value="GH10249P"/>
    <property type="match status" value="1"/>
</dbReference>
<evidence type="ECO:0000259" key="7">
    <source>
        <dbReference type="PROSITE" id="PS50850"/>
    </source>
</evidence>
<sequence length="391" mass="41701">MPLPPIVLTIYLLMLPVTGMVPVLRELTLGRYPQLGDFEQHLFMAANMFGALLFVPIAGLLSDWWRRRKAIIVAALAVNALSLLMLTLNWDYSIYLLWRFVEGCAHITSLSLLMALAVDHVRQRGTGGAMGLVGAAVGLGVASGAPLGGFIGEQQGAEQVLQMSFWLLGGLTLFALLLLRDRPAQHTHQRIGALLRALPQNRRLLLPYTFAFVDRLTVGFIVSTLSLYLSNVIGLGAAAIGMVMALFLIPFSLLTYPAGLLSQRWNPLLMMLGGSAAYGIMLIAIGFAPGGAIGWLMFAGGVTASLMYAPSLVLVADLSRPEHKALAMSGFNFAGSLGFVLGPLSGGALLALFSHSSLPAYPMAFAIIGGLEVLCALLFLPLALRESRAPA</sequence>
<gene>
    <name evidence="8" type="ORF">EDC23_2074</name>
</gene>
<keyword evidence="2" id="KW-0813">Transport</keyword>
<keyword evidence="9" id="KW-1185">Reference proteome</keyword>
<dbReference type="OrthoDB" id="8524807at2"/>
<feature type="transmembrane region" description="Helical" evidence="6">
    <location>
        <begin position="70"/>
        <end position="90"/>
    </location>
</feature>
<dbReference type="Gene3D" id="1.20.1250.20">
    <property type="entry name" value="MFS general substrate transporter like domains"/>
    <property type="match status" value="2"/>
</dbReference>
<evidence type="ECO:0000313" key="8">
    <source>
        <dbReference type="EMBL" id="TDY00571.1"/>
    </source>
</evidence>
<evidence type="ECO:0000313" key="9">
    <source>
        <dbReference type="Proteomes" id="UP000294914"/>
    </source>
</evidence>
<organism evidence="8 9">
    <name type="scientific">Thiohalophilus thiocyanatoxydans</name>
    <dbReference type="NCBI Taxonomy" id="381308"/>
    <lineage>
        <taxon>Bacteria</taxon>
        <taxon>Pseudomonadati</taxon>
        <taxon>Pseudomonadota</taxon>
        <taxon>Gammaproteobacteria</taxon>
        <taxon>Thiohalomonadales</taxon>
        <taxon>Thiohalophilaceae</taxon>
        <taxon>Thiohalophilus</taxon>
    </lineage>
</organism>
<evidence type="ECO:0000256" key="6">
    <source>
        <dbReference type="SAM" id="Phobius"/>
    </source>
</evidence>
<dbReference type="InterPro" id="IPR036259">
    <property type="entry name" value="MFS_trans_sf"/>
</dbReference>
<dbReference type="EMBL" id="SOQX01000005">
    <property type="protein sequence ID" value="TDY00571.1"/>
    <property type="molecule type" value="Genomic_DNA"/>
</dbReference>
<protein>
    <submittedName>
        <fullName evidence="8">Putative MFS family arabinose efflux permease</fullName>
    </submittedName>
</protein>
<keyword evidence="3 6" id="KW-0812">Transmembrane</keyword>
<evidence type="ECO:0000256" key="1">
    <source>
        <dbReference type="ARBA" id="ARBA00004141"/>
    </source>
</evidence>
<feature type="transmembrane region" description="Helical" evidence="6">
    <location>
        <begin position="205"/>
        <end position="229"/>
    </location>
</feature>
<evidence type="ECO:0000256" key="4">
    <source>
        <dbReference type="ARBA" id="ARBA00022989"/>
    </source>
</evidence>
<dbReference type="GO" id="GO:0016020">
    <property type="term" value="C:membrane"/>
    <property type="evidence" value="ECO:0007669"/>
    <property type="project" value="UniProtKB-SubCell"/>
</dbReference>
<dbReference type="PANTHER" id="PTHR23506">
    <property type="entry name" value="GH10249P"/>
    <property type="match status" value="1"/>
</dbReference>
<feature type="transmembrane region" description="Helical" evidence="6">
    <location>
        <begin position="130"/>
        <end position="151"/>
    </location>
</feature>
<feature type="transmembrane region" description="Helical" evidence="6">
    <location>
        <begin position="330"/>
        <end position="354"/>
    </location>
</feature>
<dbReference type="InterPro" id="IPR011701">
    <property type="entry name" value="MFS"/>
</dbReference>
<dbReference type="Pfam" id="PF07690">
    <property type="entry name" value="MFS_1"/>
    <property type="match status" value="1"/>
</dbReference>
<evidence type="ECO:0000256" key="5">
    <source>
        <dbReference type="ARBA" id="ARBA00023136"/>
    </source>
</evidence>
<name>A0A4R8IIS5_9GAMM</name>
<comment type="caution">
    <text evidence="8">The sequence shown here is derived from an EMBL/GenBank/DDBJ whole genome shotgun (WGS) entry which is preliminary data.</text>
</comment>
<feature type="transmembrane region" description="Helical" evidence="6">
    <location>
        <begin position="360"/>
        <end position="384"/>
    </location>
</feature>
<feature type="transmembrane region" description="Helical" evidence="6">
    <location>
        <begin position="41"/>
        <end position="61"/>
    </location>
</feature>
<dbReference type="AlphaFoldDB" id="A0A4R8IIS5"/>
<comment type="subcellular location">
    <subcellularLocation>
        <location evidence="1">Membrane</location>
        <topology evidence="1">Multi-pass membrane protein</topology>
    </subcellularLocation>
</comment>
<feature type="transmembrane region" description="Helical" evidence="6">
    <location>
        <begin position="293"/>
        <end position="318"/>
    </location>
</feature>
<reference evidence="8 9" key="1">
    <citation type="submission" date="2019-03" db="EMBL/GenBank/DDBJ databases">
        <title>Genomic Encyclopedia of Type Strains, Phase IV (KMG-IV): sequencing the most valuable type-strain genomes for metagenomic binning, comparative biology and taxonomic classification.</title>
        <authorList>
            <person name="Goeker M."/>
        </authorList>
    </citation>
    <scope>NUCLEOTIDE SEQUENCE [LARGE SCALE GENOMIC DNA]</scope>
    <source>
        <strain evidence="8 9">DSM 16326</strain>
    </source>
</reference>
<feature type="transmembrane region" description="Helical" evidence="6">
    <location>
        <begin position="268"/>
        <end position="287"/>
    </location>
</feature>
<accession>A0A4R8IIS5</accession>
<evidence type="ECO:0000256" key="3">
    <source>
        <dbReference type="ARBA" id="ARBA00022692"/>
    </source>
</evidence>
<dbReference type="Proteomes" id="UP000294914">
    <property type="component" value="Unassembled WGS sequence"/>
</dbReference>
<dbReference type="PROSITE" id="PS50850">
    <property type="entry name" value="MFS"/>
    <property type="match status" value="1"/>
</dbReference>
<feature type="transmembrane region" description="Helical" evidence="6">
    <location>
        <begin position="235"/>
        <end position="256"/>
    </location>
</feature>
<feature type="domain" description="Major facilitator superfamily (MFS) profile" evidence="7">
    <location>
        <begin position="1"/>
        <end position="387"/>
    </location>
</feature>
<dbReference type="GO" id="GO:0022857">
    <property type="term" value="F:transmembrane transporter activity"/>
    <property type="evidence" value="ECO:0007669"/>
    <property type="project" value="InterPro"/>
</dbReference>
<keyword evidence="5 6" id="KW-0472">Membrane</keyword>
<evidence type="ECO:0000256" key="2">
    <source>
        <dbReference type="ARBA" id="ARBA00022448"/>
    </source>
</evidence>